<dbReference type="EMBL" id="JAODZU010000001">
    <property type="protein sequence ID" value="MDH0361592.1"/>
    <property type="molecule type" value="Genomic_DNA"/>
</dbReference>
<comment type="caution">
    <text evidence="2">The sequence shown here is derived from an EMBL/GenBank/DDBJ whole genome shotgun (WGS) entry which is preliminary data.</text>
</comment>
<gene>
    <name evidence="2" type="ORF">N7330_00740</name>
</gene>
<protein>
    <submittedName>
        <fullName evidence="2">Uncharacterized protein</fullName>
    </submittedName>
</protein>
<name>A0AA42KXV2_9BURK</name>
<dbReference type="Proteomes" id="UP001158297">
    <property type="component" value="Unassembled WGS sequence"/>
</dbReference>
<evidence type="ECO:0000256" key="1">
    <source>
        <dbReference type="SAM" id="Phobius"/>
    </source>
</evidence>
<evidence type="ECO:0000313" key="3">
    <source>
        <dbReference type="Proteomes" id="UP001158297"/>
    </source>
</evidence>
<feature type="transmembrane region" description="Helical" evidence="1">
    <location>
        <begin position="20"/>
        <end position="42"/>
    </location>
</feature>
<keyword evidence="1" id="KW-0472">Membrane</keyword>
<evidence type="ECO:0000313" key="2">
    <source>
        <dbReference type="EMBL" id="MDH0361592.1"/>
    </source>
</evidence>
<reference evidence="2" key="1">
    <citation type="submission" date="2022-09" db="EMBL/GenBank/DDBJ databases">
        <title>Intensive care unit water sources are persistently colonized with multi-drug resistant bacteria and are the site of extensive horizontal gene transfer of antibiotic resistance genes.</title>
        <authorList>
            <person name="Diorio-Toth L."/>
        </authorList>
    </citation>
    <scope>NUCLEOTIDE SEQUENCE</scope>
    <source>
        <strain evidence="2">GD04130</strain>
    </source>
</reference>
<dbReference type="AlphaFoldDB" id="A0AA42KXV2"/>
<proteinExistence type="predicted"/>
<organism evidence="2 3">
    <name type="scientific">Comamonas aquatica</name>
    <dbReference type="NCBI Taxonomy" id="225991"/>
    <lineage>
        <taxon>Bacteria</taxon>
        <taxon>Pseudomonadati</taxon>
        <taxon>Pseudomonadota</taxon>
        <taxon>Betaproteobacteria</taxon>
        <taxon>Burkholderiales</taxon>
        <taxon>Comamonadaceae</taxon>
        <taxon>Comamonas</taxon>
    </lineage>
</organism>
<keyword evidence="1" id="KW-1133">Transmembrane helix</keyword>
<dbReference type="RefSeq" id="WP_279851648.1">
    <property type="nucleotide sequence ID" value="NZ_CAURON010000025.1"/>
</dbReference>
<keyword evidence="1" id="KW-0812">Transmembrane</keyword>
<sequence>MSASWSCGVLEYMGEKKPPGFSASAVFWRVFVCASACLSSAWDREPKVKIESATYLHGEDFNTRNRALQHSAAHIIQEKTKNTYKKG</sequence>
<accession>A0AA42KXV2</accession>